<evidence type="ECO:0000313" key="2">
    <source>
        <dbReference type="EMBL" id="MBY8337499.1"/>
    </source>
</evidence>
<name>A0ABS7PEL5_9SPHN</name>
<proteinExistence type="predicted"/>
<accession>A0ABS7PEL5</accession>
<keyword evidence="3" id="KW-1185">Reference proteome</keyword>
<gene>
    <name evidence="2" type="ORF">KYN89_10580</name>
</gene>
<dbReference type="Proteomes" id="UP000759298">
    <property type="component" value="Unassembled WGS sequence"/>
</dbReference>
<dbReference type="InterPro" id="IPR019088">
    <property type="entry name" value="CHP02186-rel_TM"/>
</dbReference>
<sequence>MFALCGQSNGSPDPVLVPEVSQKEVQVRQGFTGTELLLFGAVIDPSGREKDFDVIVVLKGPTQSIRLREKRQIGGIWMNAESTAFRSAPSYFAVASSRPIDQIVDEKTAAIFEFGTEFIQLSPAGSIDPEEQARFRAGLVDLRERQGLYRTIEDGVQVREGVLYQARIGLPSNVQTGQYTAETFAVRDGRVLASAVAEVSVRKVGFERFVEVFADREPLFYGLVAIALSLFMGWLAGRLFNRS</sequence>
<keyword evidence="1" id="KW-1133">Transmembrane helix</keyword>
<keyword evidence="1" id="KW-0472">Membrane</keyword>
<organism evidence="2 3">
    <name type="scientific">Alteriqipengyuania abyssalis</name>
    <dbReference type="NCBI Taxonomy" id="2860200"/>
    <lineage>
        <taxon>Bacteria</taxon>
        <taxon>Pseudomonadati</taxon>
        <taxon>Pseudomonadota</taxon>
        <taxon>Alphaproteobacteria</taxon>
        <taxon>Sphingomonadales</taxon>
        <taxon>Erythrobacteraceae</taxon>
        <taxon>Alteriqipengyuania</taxon>
    </lineage>
</organism>
<evidence type="ECO:0000313" key="3">
    <source>
        <dbReference type="Proteomes" id="UP000759298"/>
    </source>
</evidence>
<keyword evidence="1" id="KW-0812">Transmembrane</keyword>
<protein>
    <submittedName>
        <fullName evidence="2">TIGR02186 family protein</fullName>
    </submittedName>
</protein>
<dbReference type="EMBL" id="JAHWXP010000003">
    <property type="protein sequence ID" value="MBY8337499.1"/>
    <property type="molecule type" value="Genomic_DNA"/>
</dbReference>
<reference evidence="2 3" key="1">
    <citation type="submission" date="2021-07" db="EMBL/GenBank/DDBJ databases">
        <title>Alteriqipengyuania abyssalis NZ-12B nov, sp.nov isolated from deep sea sponge in pacific ocean.</title>
        <authorList>
            <person name="Tareen S."/>
            <person name="Wink J."/>
        </authorList>
    </citation>
    <scope>NUCLEOTIDE SEQUENCE [LARGE SCALE GENOMIC DNA]</scope>
    <source>
        <strain evidence="2 3">NZ-12B</strain>
    </source>
</reference>
<evidence type="ECO:0000256" key="1">
    <source>
        <dbReference type="SAM" id="Phobius"/>
    </source>
</evidence>
<comment type="caution">
    <text evidence="2">The sequence shown here is derived from an EMBL/GenBank/DDBJ whole genome shotgun (WGS) entry which is preliminary data.</text>
</comment>
<feature type="transmembrane region" description="Helical" evidence="1">
    <location>
        <begin position="219"/>
        <end position="240"/>
    </location>
</feature>
<dbReference type="Pfam" id="PF09608">
    <property type="entry name" value="Alph_Pro_TM"/>
    <property type="match status" value="1"/>
</dbReference>